<evidence type="ECO:0000256" key="2">
    <source>
        <dbReference type="HAMAP-Rule" id="MF_00518"/>
    </source>
</evidence>
<keyword evidence="2" id="KW-0963">Cytoplasm</keyword>
<dbReference type="PANTHER" id="PTHR10472">
    <property type="entry name" value="D-TYROSYL-TRNA TYR DEACYLASE"/>
    <property type="match status" value="1"/>
</dbReference>
<dbReference type="PATRIC" id="fig|1735161.3.peg.721"/>
<dbReference type="PANTHER" id="PTHR10472:SF5">
    <property type="entry name" value="D-AMINOACYL-TRNA DEACYLASE 1"/>
    <property type="match status" value="1"/>
</dbReference>
<dbReference type="Gene3D" id="3.50.80.10">
    <property type="entry name" value="D-tyrosyl-tRNA(Tyr) deacylase"/>
    <property type="match status" value="1"/>
</dbReference>
<accession>A0A0S1SPU3</accession>
<accession>A0A0S1SC21</accession>
<reference evidence="3 4" key="2">
    <citation type="journal article" date="2016" name="PeerJ">
        <title>Analysis of five complete genome sequences for members of the class Peribacteria in the recently recognized Peregrinibacteria bacterial phylum.</title>
        <authorList>
            <person name="Anantharaman K."/>
            <person name="Brown C.T."/>
            <person name="Burstein D."/>
            <person name="Castelle C.J."/>
            <person name="Probst A.J."/>
            <person name="Thomas B.C."/>
            <person name="Williams K.H."/>
            <person name="Banfield J.F."/>
        </authorList>
    </citation>
    <scope>NUCLEOTIDE SEQUENCE [LARGE SCALE GENOMIC DNA]</scope>
    <source>
        <strain evidence="3">RIFOXYD1_FULL_PER-ii_59_16</strain>
    </source>
</reference>
<dbReference type="GO" id="GO:0051500">
    <property type="term" value="F:D-tyrosyl-tRNA(Tyr) deacylase activity"/>
    <property type="evidence" value="ECO:0007669"/>
    <property type="project" value="TreeGrafter"/>
</dbReference>
<dbReference type="EC" id="3.1.1.96" evidence="2"/>
<comment type="domain">
    <text evidence="2">A Gly-cisPro motif from one monomer fits into the active site of the other monomer to allow specific chiral rejection of L-amino acids.</text>
</comment>
<name>A0A0S1SPU3_9BACT</name>
<dbReference type="FunFam" id="3.50.80.10:FF:000001">
    <property type="entry name" value="D-aminoacyl-tRNA deacylase"/>
    <property type="match status" value="1"/>
</dbReference>
<sequence>MRLVLQRVKEASVTVDGSVVGAVGPGYLILLCVMRGDTALQAQWLAEKLVKLRLFDSTDGKINDRSLLDIGGEVLVVSQFTLAGDIAKGNRPDYTAAAPPDEATVLYEYFLKKLTELKVPKVEGGVFGAEMSVHLINDGPVTLVLEK</sequence>
<comment type="function">
    <text evidence="2">An aminoacyl-tRNA editing enzyme that deacylates mischarged D-aminoacyl-tRNAs. Also deacylates mischarged glycyl-tRNA(Ala), protecting cells against glycine mischarging by AlaRS. Acts via tRNA-based rather than protein-based catalysis; rejects L-amino acids rather than detecting D-amino acids in the active site. By recycling D-aminoacyl-tRNA to D-amino acids and free tRNA molecules, this enzyme counteracts the toxicity associated with the formation of D-aminoacyl-tRNA entities in vivo and helps enforce protein L-homochirality.</text>
</comment>
<gene>
    <name evidence="2" type="primary">dtd</name>
    <name evidence="3" type="ORF">PeribacterD1_0742</name>
</gene>
<dbReference type="AlphaFoldDB" id="A0A0S1SPU3"/>
<evidence type="ECO:0000313" key="3">
    <source>
        <dbReference type="EMBL" id="ALM13413.1"/>
    </source>
</evidence>
<organism evidence="3 4">
    <name type="scientific">Candidatus Peribacter riflensis</name>
    <dbReference type="NCBI Taxonomy" id="1735162"/>
    <lineage>
        <taxon>Bacteria</taxon>
        <taxon>Candidatus Peregrinibacteriota</taxon>
        <taxon>Candidatus Peribacteria</taxon>
        <taxon>Candidatus Peribacterales</taxon>
        <taxon>Candidatus Peribacteraceae</taxon>
        <taxon>Candidatus Peribacter</taxon>
    </lineage>
</organism>
<dbReference type="KEGG" id="prf:PeribacterA2_0741"/>
<comment type="subunit">
    <text evidence="2">Homodimer.</text>
</comment>
<dbReference type="SUPFAM" id="SSF69500">
    <property type="entry name" value="DTD-like"/>
    <property type="match status" value="1"/>
</dbReference>
<keyword evidence="2" id="KW-0378">Hydrolase</keyword>
<dbReference type="EC" id="3.1.1.-" evidence="2"/>
<dbReference type="NCBIfam" id="TIGR00256">
    <property type="entry name" value="D-aminoacyl-tRNA deacylase"/>
    <property type="match status" value="1"/>
</dbReference>
<keyword evidence="2" id="KW-0820">tRNA-binding</keyword>
<dbReference type="Pfam" id="PF02580">
    <property type="entry name" value="Tyr_Deacylase"/>
    <property type="match status" value="1"/>
</dbReference>
<dbReference type="GO" id="GO:0043908">
    <property type="term" value="F:Ser(Gly)-tRNA(Ala) hydrolase activity"/>
    <property type="evidence" value="ECO:0007669"/>
    <property type="project" value="UniProtKB-UniRule"/>
</dbReference>
<comment type="catalytic activity">
    <reaction evidence="2">
        <text>a D-aminoacyl-tRNA + H2O = a tRNA + a D-alpha-amino acid + H(+)</text>
        <dbReference type="Rhea" id="RHEA:13953"/>
        <dbReference type="Rhea" id="RHEA-COMP:10123"/>
        <dbReference type="Rhea" id="RHEA-COMP:10124"/>
        <dbReference type="ChEBI" id="CHEBI:15377"/>
        <dbReference type="ChEBI" id="CHEBI:15378"/>
        <dbReference type="ChEBI" id="CHEBI:59871"/>
        <dbReference type="ChEBI" id="CHEBI:78442"/>
        <dbReference type="ChEBI" id="CHEBI:79333"/>
        <dbReference type="EC" id="3.1.1.96"/>
    </reaction>
</comment>
<protein>
    <recommendedName>
        <fullName evidence="2">D-aminoacyl-tRNA deacylase</fullName>
        <shortName evidence="2">DTD</shortName>
        <ecNumber evidence="2">3.1.1.96</ecNumber>
    </recommendedName>
    <alternativeName>
        <fullName evidence="2">Gly-tRNA(Ala) deacylase</fullName>
        <ecNumber evidence="2">3.1.1.-</ecNumber>
    </alternativeName>
</protein>
<dbReference type="GO" id="GO:0019478">
    <property type="term" value="P:D-amino acid catabolic process"/>
    <property type="evidence" value="ECO:0007669"/>
    <property type="project" value="UniProtKB-UniRule"/>
</dbReference>
<accession>A0A0S1SXM0</accession>
<comment type="subcellular location">
    <subcellularLocation>
        <location evidence="2">Cytoplasm</location>
    </subcellularLocation>
</comment>
<proteinExistence type="inferred from homology"/>
<comment type="catalytic activity">
    <reaction evidence="2">
        <text>glycyl-tRNA(Ala) + H2O = tRNA(Ala) + glycine + H(+)</text>
        <dbReference type="Rhea" id="RHEA:53744"/>
        <dbReference type="Rhea" id="RHEA-COMP:9657"/>
        <dbReference type="Rhea" id="RHEA-COMP:13640"/>
        <dbReference type="ChEBI" id="CHEBI:15377"/>
        <dbReference type="ChEBI" id="CHEBI:15378"/>
        <dbReference type="ChEBI" id="CHEBI:57305"/>
        <dbReference type="ChEBI" id="CHEBI:78442"/>
        <dbReference type="ChEBI" id="CHEBI:78522"/>
    </reaction>
</comment>
<comment type="similarity">
    <text evidence="1 2">Belongs to the DTD family.</text>
</comment>
<dbReference type="InterPro" id="IPR023509">
    <property type="entry name" value="DTD-like_sf"/>
</dbReference>
<dbReference type="GO" id="GO:0000049">
    <property type="term" value="F:tRNA binding"/>
    <property type="evidence" value="ECO:0007669"/>
    <property type="project" value="UniProtKB-UniRule"/>
</dbReference>
<dbReference type="Proteomes" id="UP000069135">
    <property type="component" value="Chromosome"/>
</dbReference>
<feature type="short sequence motif" description="Gly-cisPro motif, important for rejection of L-amino acids" evidence="2">
    <location>
        <begin position="139"/>
        <end position="140"/>
    </location>
</feature>
<keyword evidence="2" id="KW-0694">RNA-binding</keyword>
<dbReference type="GO" id="GO:0005737">
    <property type="term" value="C:cytoplasm"/>
    <property type="evidence" value="ECO:0007669"/>
    <property type="project" value="UniProtKB-SubCell"/>
</dbReference>
<dbReference type="GO" id="GO:0106026">
    <property type="term" value="F:Gly-tRNA(Ala) deacylase activity"/>
    <property type="evidence" value="ECO:0007669"/>
    <property type="project" value="UniProtKB-UniRule"/>
</dbReference>
<dbReference type="HAMAP" id="MF_00518">
    <property type="entry name" value="Deacylase_Dtd"/>
    <property type="match status" value="1"/>
</dbReference>
<evidence type="ECO:0000256" key="1">
    <source>
        <dbReference type="ARBA" id="ARBA00009673"/>
    </source>
</evidence>
<reference evidence="4" key="1">
    <citation type="submission" date="2015-10" db="EMBL/GenBank/DDBJ databases">
        <title>Analysis of five complete genome sequences for members of the class Peribacteria in the recently recognized Peregrinibacteria bacterial phylum.</title>
        <authorList>
            <person name="Anantharaman K."/>
            <person name="Brown C.T."/>
            <person name="Burstein D."/>
            <person name="Castelle C.J."/>
            <person name="Probst A.J."/>
            <person name="Thomas B.C."/>
            <person name="Williams K.H."/>
            <person name="Banfield J.F."/>
        </authorList>
    </citation>
    <scope>NUCLEOTIDE SEQUENCE [LARGE SCALE GENOMIC DNA]</scope>
</reference>
<dbReference type="InterPro" id="IPR003732">
    <property type="entry name" value="Daa-tRNA_deacyls_DTD"/>
</dbReference>
<dbReference type="STRING" id="1735162.PeribacterB2_0742"/>
<accession>A0A0S1SKZ1</accession>
<accession>A0A0S1STI0</accession>
<evidence type="ECO:0000313" key="4">
    <source>
        <dbReference type="Proteomes" id="UP000069135"/>
    </source>
</evidence>
<dbReference type="EMBL" id="CP013065">
    <property type="protein sequence ID" value="ALM13413.1"/>
    <property type="molecule type" value="Genomic_DNA"/>
</dbReference>